<proteinExistence type="predicted"/>
<comment type="caution">
    <text evidence="2">The sequence shown here is derived from an EMBL/GenBank/DDBJ whole genome shotgun (WGS) entry which is preliminary data.</text>
</comment>
<feature type="region of interest" description="Disordered" evidence="1">
    <location>
        <begin position="1"/>
        <end position="24"/>
    </location>
</feature>
<dbReference type="Proteomes" id="UP000249354">
    <property type="component" value="Unassembled WGS sequence"/>
</dbReference>
<feature type="compositionally biased region" description="Low complexity" evidence="1">
    <location>
        <begin position="10"/>
        <end position="24"/>
    </location>
</feature>
<dbReference type="AlphaFoldDB" id="A0A2W4V9T6"/>
<evidence type="ECO:0000313" key="3">
    <source>
        <dbReference type="Proteomes" id="UP000249354"/>
    </source>
</evidence>
<accession>A0A2W4V9T6</accession>
<gene>
    <name evidence="2" type="ORF">DCF25_22045</name>
</gene>
<organism evidence="2 3">
    <name type="scientific">Leptolyngbya foveolarum</name>
    <dbReference type="NCBI Taxonomy" id="47253"/>
    <lineage>
        <taxon>Bacteria</taxon>
        <taxon>Bacillati</taxon>
        <taxon>Cyanobacteriota</taxon>
        <taxon>Cyanophyceae</taxon>
        <taxon>Leptolyngbyales</taxon>
        <taxon>Leptolyngbyaceae</taxon>
        <taxon>Leptolyngbya group</taxon>
        <taxon>Leptolyngbya</taxon>
    </lineage>
</organism>
<reference evidence="2 3" key="2">
    <citation type="submission" date="2018-06" db="EMBL/GenBank/DDBJ databases">
        <title>Metagenomic assembly of (sub)arctic Cyanobacteria and their associated microbiome from non-axenic cultures.</title>
        <authorList>
            <person name="Baurain D."/>
        </authorList>
    </citation>
    <scope>NUCLEOTIDE SEQUENCE [LARGE SCALE GENOMIC DNA]</scope>
    <source>
        <strain evidence="2">ULC129bin1</strain>
    </source>
</reference>
<reference evidence="3" key="1">
    <citation type="submission" date="2018-04" db="EMBL/GenBank/DDBJ databases">
        <authorList>
            <person name="Cornet L."/>
        </authorList>
    </citation>
    <scope>NUCLEOTIDE SEQUENCE [LARGE SCALE GENOMIC DNA]</scope>
</reference>
<dbReference type="EMBL" id="QBMC01000268">
    <property type="protein sequence ID" value="PZO08831.1"/>
    <property type="molecule type" value="Genomic_DNA"/>
</dbReference>
<protein>
    <submittedName>
        <fullName evidence="2">Uncharacterized protein</fullName>
    </submittedName>
</protein>
<name>A0A2W4V9T6_9CYAN</name>
<sequence length="195" mass="21299">MDENQGTSTAESSPGGAVPSSPSELIEMIGDRCDLSLEVDYRSQTLASPDGTIRVEAQGTLRQSADPEYTADSDNANCVDRPLQTLNRQITIDKPEGKERIVRDDYDQGYVIFQPRSFSADSSYLISEITVGYSGGDAATYTSIIDIAANKELENIVPCRSEDIDDTPNQNLLGFTNNSEVVFDCLYRACLGSFE</sequence>
<evidence type="ECO:0000256" key="1">
    <source>
        <dbReference type="SAM" id="MobiDB-lite"/>
    </source>
</evidence>
<evidence type="ECO:0000313" key="2">
    <source>
        <dbReference type="EMBL" id="PZO08831.1"/>
    </source>
</evidence>